<reference evidence="1" key="1">
    <citation type="submission" date="2014-11" db="EMBL/GenBank/DDBJ databases">
        <authorList>
            <person name="Amaro Gonzalez C."/>
        </authorList>
    </citation>
    <scope>NUCLEOTIDE SEQUENCE</scope>
</reference>
<protein>
    <submittedName>
        <fullName evidence="1">Uncharacterized protein</fullName>
    </submittedName>
</protein>
<dbReference type="AlphaFoldDB" id="A0A0E9R5A8"/>
<reference evidence="1" key="2">
    <citation type="journal article" date="2015" name="Fish Shellfish Immunol.">
        <title>Early steps in the European eel (Anguilla anguilla)-Vibrio vulnificus interaction in the gills: Role of the RtxA13 toxin.</title>
        <authorList>
            <person name="Callol A."/>
            <person name="Pajuelo D."/>
            <person name="Ebbesson L."/>
            <person name="Teles M."/>
            <person name="MacKenzie S."/>
            <person name="Amaro C."/>
        </authorList>
    </citation>
    <scope>NUCLEOTIDE SEQUENCE</scope>
</reference>
<evidence type="ECO:0000313" key="1">
    <source>
        <dbReference type="EMBL" id="JAH24326.1"/>
    </source>
</evidence>
<dbReference type="EMBL" id="GBXM01084251">
    <property type="protein sequence ID" value="JAH24326.1"/>
    <property type="molecule type" value="Transcribed_RNA"/>
</dbReference>
<proteinExistence type="predicted"/>
<accession>A0A0E9R5A8</accession>
<sequence length="39" mass="4010">MGWPGMVGAQCEIFFWGDPNSLPGTPSLGAIMCLAVPSA</sequence>
<organism evidence="1">
    <name type="scientific">Anguilla anguilla</name>
    <name type="common">European freshwater eel</name>
    <name type="synonym">Muraena anguilla</name>
    <dbReference type="NCBI Taxonomy" id="7936"/>
    <lineage>
        <taxon>Eukaryota</taxon>
        <taxon>Metazoa</taxon>
        <taxon>Chordata</taxon>
        <taxon>Craniata</taxon>
        <taxon>Vertebrata</taxon>
        <taxon>Euteleostomi</taxon>
        <taxon>Actinopterygii</taxon>
        <taxon>Neopterygii</taxon>
        <taxon>Teleostei</taxon>
        <taxon>Anguilliformes</taxon>
        <taxon>Anguillidae</taxon>
        <taxon>Anguilla</taxon>
    </lineage>
</organism>
<name>A0A0E9R5A8_ANGAN</name>